<keyword evidence="3" id="KW-1185">Reference proteome</keyword>
<accession>A0A7J0H4C9</accession>
<dbReference type="AlphaFoldDB" id="A0A7J0H4C9"/>
<name>A0A7J0H4C9_9ERIC</name>
<feature type="compositionally biased region" description="Basic and acidic residues" evidence="1">
    <location>
        <begin position="17"/>
        <end position="29"/>
    </location>
</feature>
<protein>
    <submittedName>
        <fullName evidence="2">Uncharacterized protein</fullName>
    </submittedName>
</protein>
<gene>
    <name evidence="2" type="ORF">Acr_26g0008840</name>
</gene>
<organism evidence="2 3">
    <name type="scientific">Actinidia rufa</name>
    <dbReference type="NCBI Taxonomy" id="165716"/>
    <lineage>
        <taxon>Eukaryota</taxon>
        <taxon>Viridiplantae</taxon>
        <taxon>Streptophyta</taxon>
        <taxon>Embryophyta</taxon>
        <taxon>Tracheophyta</taxon>
        <taxon>Spermatophyta</taxon>
        <taxon>Magnoliopsida</taxon>
        <taxon>eudicotyledons</taxon>
        <taxon>Gunneridae</taxon>
        <taxon>Pentapetalae</taxon>
        <taxon>asterids</taxon>
        <taxon>Ericales</taxon>
        <taxon>Actinidiaceae</taxon>
        <taxon>Actinidia</taxon>
    </lineage>
</organism>
<evidence type="ECO:0000313" key="3">
    <source>
        <dbReference type="Proteomes" id="UP000585474"/>
    </source>
</evidence>
<feature type="region of interest" description="Disordered" evidence="1">
    <location>
        <begin position="17"/>
        <end position="37"/>
    </location>
</feature>
<dbReference type="EMBL" id="BJWL01000026">
    <property type="protein sequence ID" value="GFZ17614.1"/>
    <property type="molecule type" value="Genomic_DNA"/>
</dbReference>
<reference evidence="2 3" key="1">
    <citation type="submission" date="2019-07" db="EMBL/GenBank/DDBJ databases">
        <title>De Novo Assembly of kiwifruit Actinidia rufa.</title>
        <authorList>
            <person name="Sugita-Konishi S."/>
            <person name="Sato K."/>
            <person name="Mori E."/>
            <person name="Abe Y."/>
            <person name="Kisaki G."/>
            <person name="Hamano K."/>
            <person name="Suezawa K."/>
            <person name="Otani M."/>
            <person name="Fukuda T."/>
            <person name="Manabe T."/>
            <person name="Gomi K."/>
            <person name="Tabuchi M."/>
            <person name="Akimitsu K."/>
            <person name="Kataoka I."/>
        </authorList>
    </citation>
    <scope>NUCLEOTIDE SEQUENCE [LARGE SCALE GENOMIC DNA]</scope>
    <source>
        <strain evidence="3">cv. Fuchu</strain>
    </source>
</reference>
<sequence length="103" mass="10802">MRAGISLTLPLLEKQIKGRGGEREREKKNSGGGFGGGSLRQLAWPMMAVVLVVFRSYPWWLMTLVVETVCGGSGSEMPVTFDYGGGCGGNGSEFSVAVDDGGG</sequence>
<evidence type="ECO:0000313" key="2">
    <source>
        <dbReference type="EMBL" id="GFZ17614.1"/>
    </source>
</evidence>
<evidence type="ECO:0000256" key="1">
    <source>
        <dbReference type="SAM" id="MobiDB-lite"/>
    </source>
</evidence>
<proteinExistence type="predicted"/>
<comment type="caution">
    <text evidence="2">The sequence shown here is derived from an EMBL/GenBank/DDBJ whole genome shotgun (WGS) entry which is preliminary data.</text>
</comment>
<dbReference type="Proteomes" id="UP000585474">
    <property type="component" value="Unassembled WGS sequence"/>
</dbReference>